<protein>
    <submittedName>
        <fullName evidence="1">Uncharacterized protein</fullName>
    </submittedName>
</protein>
<organism evidence="1 2">
    <name type="scientific">Trichomonas vaginalis (strain ATCC PRA-98 / G3)</name>
    <dbReference type="NCBI Taxonomy" id="412133"/>
    <lineage>
        <taxon>Eukaryota</taxon>
        <taxon>Metamonada</taxon>
        <taxon>Parabasalia</taxon>
        <taxon>Trichomonadida</taxon>
        <taxon>Trichomonadidae</taxon>
        <taxon>Trichomonas</taxon>
    </lineage>
</organism>
<dbReference type="VEuPathDB" id="TrichDB:TVAGG3_0197330"/>
<name>A2EZV0_TRIV3</name>
<keyword evidence="2" id="KW-1185">Reference proteome</keyword>
<proteinExistence type="predicted"/>
<dbReference type="KEGG" id="tva:4759642"/>
<accession>A2EZV0</accession>
<dbReference type="EMBL" id="DS113556">
    <property type="protein sequence ID" value="EAY01813.1"/>
    <property type="molecule type" value="Genomic_DNA"/>
</dbReference>
<dbReference type="VEuPathDB" id="TrichDB:TVAG_273240"/>
<gene>
    <name evidence="1" type="ORF">TVAG_273240</name>
</gene>
<evidence type="ECO:0000313" key="1">
    <source>
        <dbReference type="EMBL" id="EAY01813.1"/>
    </source>
</evidence>
<sequence>MIRKSGKVYSEFQITNSRYVYINSYSYTEALVFYGVYFKNYVSPLEFSVSDGPILTCPQIFDTDTLHRYNNKIVWGQERKQLTFDTNGMYIYPREERKYAIYIPDLSQLKIEYLYLTNGAPLINPSVNNLFLFRGITIKSLSDSPITQYCGFWEVNDCRSLSLVVDGQGYMFSVDTSSTACFLVYSDTKTSYNQISSNGNIVQISNPDFTYKSTDSYPQISSVESNTPGVFIKLYNAENIKPSLIGAYAAGSTPVDIAHNTVAGTDSKIHIDVNKYQPYYITFLNRQYFRFINDSRPELSYYKYYQHSKQFYVESIDGQPHRYAIVPYNEFYYNLIDCSFY</sequence>
<dbReference type="RefSeq" id="XP_001314360.1">
    <property type="nucleotide sequence ID" value="XM_001314341.1"/>
</dbReference>
<reference evidence="1" key="1">
    <citation type="submission" date="2006-10" db="EMBL/GenBank/DDBJ databases">
        <authorList>
            <person name="Amadeo P."/>
            <person name="Zhao Q."/>
            <person name="Wortman J."/>
            <person name="Fraser-Liggett C."/>
            <person name="Carlton J."/>
        </authorList>
    </citation>
    <scope>NUCLEOTIDE SEQUENCE</scope>
    <source>
        <strain evidence="1">G3</strain>
    </source>
</reference>
<dbReference type="InParanoid" id="A2EZV0"/>
<evidence type="ECO:0000313" key="2">
    <source>
        <dbReference type="Proteomes" id="UP000001542"/>
    </source>
</evidence>
<reference evidence="1" key="2">
    <citation type="journal article" date="2007" name="Science">
        <title>Draft genome sequence of the sexually transmitted pathogen Trichomonas vaginalis.</title>
        <authorList>
            <person name="Carlton J.M."/>
            <person name="Hirt R.P."/>
            <person name="Silva J.C."/>
            <person name="Delcher A.L."/>
            <person name="Schatz M."/>
            <person name="Zhao Q."/>
            <person name="Wortman J.R."/>
            <person name="Bidwell S.L."/>
            <person name="Alsmark U.C.M."/>
            <person name="Besteiro S."/>
            <person name="Sicheritz-Ponten T."/>
            <person name="Noel C.J."/>
            <person name="Dacks J.B."/>
            <person name="Foster P.G."/>
            <person name="Simillion C."/>
            <person name="Van de Peer Y."/>
            <person name="Miranda-Saavedra D."/>
            <person name="Barton G.J."/>
            <person name="Westrop G.D."/>
            <person name="Mueller S."/>
            <person name="Dessi D."/>
            <person name="Fiori P.L."/>
            <person name="Ren Q."/>
            <person name="Paulsen I."/>
            <person name="Zhang H."/>
            <person name="Bastida-Corcuera F.D."/>
            <person name="Simoes-Barbosa A."/>
            <person name="Brown M.T."/>
            <person name="Hayes R.D."/>
            <person name="Mukherjee M."/>
            <person name="Okumura C.Y."/>
            <person name="Schneider R."/>
            <person name="Smith A.J."/>
            <person name="Vanacova S."/>
            <person name="Villalvazo M."/>
            <person name="Haas B.J."/>
            <person name="Pertea M."/>
            <person name="Feldblyum T.V."/>
            <person name="Utterback T.R."/>
            <person name="Shu C.L."/>
            <person name="Osoegawa K."/>
            <person name="de Jong P.J."/>
            <person name="Hrdy I."/>
            <person name="Horvathova L."/>
            <person name="Zubacova Z."/>
            <person name="Dolezal P."/>
            <person name="Malik S.B."/>
            <person name="Logsdon J.M. Jr."/>
            <person name="Henze K."/>
            <person name="Gupta A."/>
            <person name="Wang C.C."/>
            <person name="Dunne R.L."/>
            <person name="Upcroft J.A."/>
            <person name="Upcroft P."/>
            <person name="White O."/>
            <person name="Salzberg S.L."/>
            <person name="Tang P."/>
            <person name="Chiu C.-H."/>
            <person name="Lee Y.-S."/>
            <person name="Embley T.M."/>
            <person name="Coombs G.H."/>
            <person name="Mottram J.C."/>
            <person name="Tachezy J."/>
            <person name="Fraser-Liggett C.M."/>
            <person name="Johnson P.J."/>
        </authorList>
    </citation>
    <scope>NUCLEOTIDE SEQUENCE [LARGE SCALE GENOMIC DNA]</scope>
    <source>
        <strain evidence="1">G3</strain>
    </source>
</reference>
<dbReference type="Proteomes" id="UP000001542">
    <property type="component" value="Unassembled WGS sequence"/>
</dbReference>
<dbReference type="AlphaFoldDB" id="A2EZV0"/>